<evidence type="ECO:0000313" key="3">
    <source>
        <dbReference type="Proteomes" id="UP001273136"/>
    </source>
</evidence>
<dbReference type="EMBL" id="JAWDKA010000009">
    <property type="protein sequence ID" value="MDV0442364.1"/>
    <property type="molecule type" value="Genomic_DNA"/>
</dbReference>
<keyword evidence="3" id="KW-1185">Reference proteome</keyword>
<dbReference type="RefSeq" id="WP_338094784.1">
    <property type="nucleotide sequence ID" value="NZ_JAWDKA010000009.1"/>
</dbReference>
<dbReference type="InterPro" id="IPR002145">
    <property type="entry name" value="CopG"/>
</dbReference>
<accession>A0AAE4MDU0</accession>
<protein>
    <recommendedName>
        <fullName evidence="1">Ribbon-helix-helix protein CopG domain-containing protein</fullName>
    </recommendedName>
</protein>
<dbReference type="Proteomes" id="UP001273136">
    <property type="component" value="Unassembled WGS sequence"/>
</dbReference>
<comment type="caution">
    <text evidence="2">The sequence shown here is derived from an EMBL/GenBank/DDBJ whole genome shotgun (WGS) entry which is preliminary data.</text>
</comment>
<dbReference type="AlphaFoldDB" id="A0AAE4MDU0"/>
<reference evidence="2" key="1">
    <citation type="submission" date="2023-06" db="EMBL/GenBank/DDBJ databases">
        <title>Genome sequence of Methancorpusculaceae sp. Ag1.</title>
        <authorList>
            <person name="Protasov E."/>
            <person name="Platt K."/>
            <person name="Poehlein A."/>
            <person name="Daniel R."/>
            <person name="Brune A."/>
        </authorList>
    </citation>
    <scope>NUCLEOTIDE SEQUENCE</scope>
    <source>
        <strain evidence="2">Ag1</strain>
    </source>
</reference>
<name>A0AAE4MDU0_9EURY</name>
<evidence type="ECO:0000313" key="2">
    <source>
        <dbReference type="EMBL" id="MDV0442364.1"/>
    </source>
</evidence>
<feature type="domain" description="Ribbon-helix-helix protein CopG" evidence="1">
    <location>
        <begin position="7"/>
        <end position="42"/>
    </location>
</feature>
<dbReference type="Pfam" id="PF01402">
    <property type="entry name" value="RHH_1"/>
    <property type="match status" value="1"/>
</dbReference>
<evidence type="ECO:0000259" key="1">
    <source>
        <dbReference type="Pfam" id="PF01402"/>
    </source>
</evidence>
<gene>
    <name evidence="2" type="ORF">McpAg1_16020</name>
</gene>
<proteinExistence type="predicted"/>
<organism evidence="2 3">
    <name type="scientific">Methanorbis furvi</name>
    <dbReference type="NCBI Taxonomy" id="3028299"/>
    <lineage>
        <taxon>Archaea</taxon>
        <taxon>Methanobacteriati</taxon>
        <taxon>Methanobacteriota</taxon>
        <taxon>Stenosarchaea group</taxon>
        <taxon>Methanomicrobia</taxon>
        <taxon>Methanomicrobiales</taxon>
        <taxon>Methanocorpusculaceae</taxon>
        <taxon>Methanorbis</taxon>
    </lineage>
</organism>
<sequence length="100" mass="11396">MAKVEMIGIRVPTDLLDKINALKDAEGVDRTAIILRALRYWVSIEGKVTTDNEYLNRITSIDQNVTEVALGVKNMQELKDLVMEQQKTINTLLRLIPKEE</sequence>
<dbReference type="GO" id="GO:0006355">
    <property type="term" value="P:regulation of DNA-templated transcription"/>
    <property type="evidence" value="ECO:0007669"/>
    <property type="project" value="InterPro"/>
</dbReference>